<dbReference type="Proteomes" id="UP001165679">
    <property type="component" value="Unassembled WGS sequence"/>
</dbReference>
<dbReference type="EMBL" id="JAPDNT010000001">
    <property type="protein sequence ID" value="MCW3473100.1"/>
    <property type="molecule type" value="Genomic_DNA"/>
</dbReference>
<reference evidence="1" key="2">
    <citation type="submission" date="2022-10" db="EMBL/GenBank/DDBJ databases">
        <authorList>
            <person name="Trinh H.N."/>
        </authorList>
    </citation>
    <scope>NUCLEOTIDE SEQUENCE</scope>
    <source>
        <strain evidence="1">RN2-1</strain>
    </source>
</reference>
<evidence type="ECO:0000313" key="2">
    <source>
        <dbReference type="Proteomes" id="UP001165679"/>
    </source>
</evidence>
<accession>A0AA41YIL5</accession>
<proteinExistence type="predicted"/>
<sequence length="81" mass="9370">MDAKGFINVREVVRFRMPWRRCCGILEMFGIAIDVPEGRLSIRVEPVSDMHAIGRLWRLIIHHARHGYNSNGLPDDNDNNN</sequence>
<protein>
    <submittedName>
        <fullName evidence="1">Uncharacterized protein</fullName>
    </submittedName>
</protein>
<name>A0AA41YIL5_9PROT</name>
<organism evidence="1 2">
    <name type="scientific">Limobrevibacterium gyesilva</name>
    <dbReference type="NCBI Taxonomy" id="2991712"/>
    <lineage>
        <taxon>Bacteria</taxon>
        <taxon>Pseudomonadati</taxon>
        <taxon>Pseudomonadota</taxon>
        <taxon>Alphaproteobacteria</taxon>
        <taxon>Acetobacterales</taxon>
        <taxon>Acetobacteraceae</taxon>
        <taxon>Limobrevibacterium</taxon>
    </lineage>
</organism>
<dbReference type="RefSeq" id="WP_264711680.1">
    <property type="nucleotide sequence ID" value="NZ_JAPDNT010000001.1"/>
</dbReference>
<keyword evidence="2" id="KW-1185">Reference proteome</keyword>
<evidence type="ECO:0000313" key="1">
    <source>
        <dbReference type="EMBL" id="MCW3473100.1"/>
    </source>
</evidence>
<comment type="caution">
    <text evidence="1">The sequence shown here is derived from an EMBL/GenBank/DDBJ whole genome shotgun (WGS) entry which is preliminary data.</text>
</comment>
<reference evidence="1" key="1">
    <citation type="submission" date="2022-09" db="EMBL/GenBank/DDBJ databases">
        <title>Rhodovastum sp. nov. RN2-1 isolated from soil in Seongnam, South Korea.</title>
        <authorList>
            <person name="Le N.T."/>
        </authorList>
    </citation>
    <scope>NUCLEOTIDE SEQUENCE</scope>
    <source>
        <strain evidence="1">RN2-1</strain>
    </source>
</reference>
<dbReference type="AlphaFoldDB" id="A0AA41YIL5"/>
<gene>
    <name evidence="1" type="ORF">OL599_00775</name>
</gene>